<proteinExistence type="inferred from homology"/>
<dbReference type="RefSeq" id="WP_379799840.1">
    <property type="nucleotide sequence ID" value="NZ_JBHSFY010000011.1"/>
</dbReference>
<evidence type="ECO:0000313" key="4">
    <source>
        <dbReference type="Proteomes" id="UP001596003"/>
    </source>
</evidence>
<reference evidence="4" key="1">
    <citation type="journal article" date="2019" name="Int. J. Syst. Evol. Microbiol.">
        <title>The Global Catalogue of Microorganisms (GCM) 10K type strain sequencing project: providing services to taxonomists for standard genome sequencing and annotation.</title>
        <authorList>
            <consortium name="The Broad Institute Genomics Platform"/>
            <consortium name="The Broad Institute Genome Sequencing Center for Infectious Disease"/>
            <person name="Wu L."/>
            <person name="Ma J."/>
        </authorList>
    </citation>
    <scope>NUCLEOTIDE SEQUENCE [LARGE SCALE GENOMIC DNA]</scope>
    <source>
        <strain evidence="4">NBRC 103627</strain>
    </source>
</reference>
<dbReference type="InterPro" id="IPR002347">
    <property type="entry name" value="SDR_fam"/>
</dbReference>
<keyword evidence="4" id="KW-1185">Reference proteome</keyword>
<dbReference type="PANTHER" id="PTHR24320">
    <property type="entry name" value="RETINOL DEHYDROGENASE"/>
    <property type="match status" value="1"/>
</dbReference>
<dbReference type="Gene3D" id="3.40.50.720">
    <property type="entry name" value="NAD(P)-binding Rossmann-like Domain"/>
    <property type="match status" value="1"/>
</dbReference>
<protein>
    <submittedName>
        <fullName evidence="3">SDR family NAD(P)-dependent oxidoreductase</fullName>
    </submittedName>
</protein>
<dbReference type="Pfam" id="PF00106">
    <property type="entry name" value="adh_short"/>
    <property type="match status" value="1"/>
</dbReference>
<dbReference type="Proteomes" id="UP001596003">
    <property type="component" value="Unassembled WGS sequence"/>
</dbReference>
<sequence>MSHTGYKNEPYRINGSKPHDYFCINKNKKDMNIVMTGATSGIGAEALKHFTDSPNTKVYIGARGEGRQAPDKTMLIPLDLSSLKSVRDFADKVKQQLGTAKIDILILNAGIRATDNSQKSEEGFELTFATNHLAHYLLARLFMPIMSDGAKLILTTSDAHDPAIIPFGPKKLNIATLADTAKDSPKGMALYAATKLCNLITAYSLAENVAKERTIKIIAYNPGLTGNTSLMGKQSVLMKSVVEILRPLFYVASVFKPAFFMGTAKRSGENLAKLALGQIIIPTGKIYASLVRGRITFPEPSKLARDKNTRNLLWKESARMAGLFE</sequence>
<evidence type="ECO:0000256" key="1">
    <source>
        <dbReference type="ARBA" id="ARBA00006484"/>
    </source>
</evidence>
<comment type="caution">
    <text evidence="3">The sequence shown here is derived from an EMBL/GenBank/DDBJ whole genome shotgun (WGS) entry which is preliminary data.</text>
</comment>
<dbReference type="InterPro" id="IPR036291">
    <property type="entry name" value="NAD(P)-bd_dom_sf"/>
</dbReference>
<dbReference type="EMBL" id="JBHSFY010000011">
    <property type="protein sequence ID" value="MFC4478861.1"/>
    <property type="molecule type" value="Genomic_DNA"/>
</dbReference>
<accession>A0ABV8ZFM8</accession>
<evidence type="ECO:0000313" key="3">
    <source>
        <dbReference type="EMBL" id="MFC4478861.1"/>
    </source>
</evidence>
<comment type="similarity">
    <text evidence="1">Belongs to the short-chain dehydrogenases/reductases (SDR) family.</text>
</comment>
<dbReference type="PANTHER" id="PTHR24320:SF152">
    <property type="entry name" value="SHORT-CHAIN DEHYDROGENASE_REDUCTASE FAMILY PROTEIN"/>
    <property type="match status" value="1"/>
</dbReference>
<name>A0ABV8ZFM8_9FLAO</name>
<dbReference type="PRINTS" id="PR00081">
    <property type="entry name" value="GDHRDH"/>
</dbReference>
<evidence type="ECO:0000256" key="2">
    <source>
        <dbReference type="ARBA" id="ARBA00023002"/>
    </source>
</evidence>
<keyword evidence="2" id="KW-0560">Oxidoreductase</keyword>
<gene>
    <name evidence="3" type="ORF">ACFO3N_17430</name>
</gene>
<dbReference type="SUPFAM" id="SSF51735">
    <property type="entry name" value="NAD(P)-binding Rossmann-fold domains"/>
    <property type="match status" value="1"/>
</dbReference>
<organism evidence="3 4">
    <name type="scientific">Flavobacterium chungangensis</name>
    <dbReference type="NCBI Taxonomy" id="2708132"/>
    <lineage>
        <taxon>Bacteria</taxon>
        <taxon>Pseudomonadati</taxon>
        <taxon>Bacteroidota</taxon>
        <taxon>Flavobacteriia</taxon>
        <taxon>Flavobacteriales</taxon>
        <taxon>Flavobacteriaceae</taxon>
        <taxon>Flavobacterium</taxon>
    </lineage>
</organism>